<evidence type="ECO:0000313" key="4">
    <source>
        <dbReference type="Proteomes" id="UP000314294"/>
    </source>
</evidence>
<dbReference type="AlphaFoldDB" id="A0A4Z2F6N2"/>
<proteinExistence type="inferred from homology"/>
<comment type="caution">
    <text evidence="3">The sequence shown here is derived from an EMBL/GenBank/DDBJ whole genome shotgun (WGS) entry which is preliminary data.</text>
</comment>
<dbReference type="Proteomes" id="UP000314294">
    <property type="component" value="Unassembled WGS sequence"/>
</dbReference>
<evidence type="ECO:0000313" key="3">
    <source>
        <dbReference type="EMBL" id="TNN36441.1"/>
    </source>
</evidence>
<dbReference type="Pfam" id="PF02536">
    <property type="entry name" value="mTERF"/>
    <property type="match status" value="1"/>
</dbReference>
<dbReference type="GO" id="GO:0003676">
    <property type="term" value="F:nucleic acid binding"/>
    <property type="evidence" value="ECO:0007669"/>
    <property type="project" value="InterPro"/>
</dbReference>
<reference evidence="3 4" key="1">
    <citation type="submission" date="2019-03" db="EMBL/GenBank/DDBJ databases">
        <title>First draft genome of Liparis tanakae, snailfish: a comprehensive survey of snailfish specific genes.</title>
        <authorList>
            <person name="Kim W."/>
            <person name="Song I."/>
            <person name="Jeong J.-H."/>
            <person name="Kim D."/>
            <person name="Kim S."/>
            <person name="Ryu S."/>
            <person name="Song J.Y."/>
            <person name="Lee S.K."/>
        </authorList>
    </citation>
    <scope>NUCLEOTIDE SEQUENCE [LARGE SCALE GENOMIC DNA]</scope>
    <source>
        <tissue evidence="3">Muscle</tissue>
    </source>
</reference>
<protein>
    <submittedName>
        <fullName evidence="3">Transcription termination factor 4, mitochondrial</fullName>
    </submittedName>
</protein>
<evidence type="ECO:0000256" key="1">
    <source>
        <dbReference type="ARBA" id="ARBA00007692"/>
    </source>
</evidence>
<dbReference type="InterPro" id="IPR038538">
    <property type="entry name" value="MTERF_sf"/>
</dbReference>
<name>A0A4Z2F6N2_9TELE</name>
<comment type="similarity">
    <text evidence="1">Belongs to the mTERF family.</text>
</comment>
<dbReference type="OrthoDB" id="9991972at2759"/>
<dbReference type="EMBL" id="SRLO01001617">
    <property type="protein sequence ID" value="TNN36441.1"/>
    <property type="molecule type" value="Genomic_DNA"/>
</dbReference>
<sequence>MGTRVAARQVLRWAVVKAPSSRCTGGTPLCRPLCRPLCSQDALQPHGHDVSPPPRRPVPGLSLHSLVEMGFTDSQAERISEATSSPRGGGVARRAPATLAALFVLGLNPSSVLKVLEKCPELYSVSESQLQQRVTNLRKLGLVEGSLQRVVCHYPQILSVPVKAVRAAVLLLREKCRFTAQQVTDLLRDSPAVVQAPAELLELQFQVGCCSFSGSSCSAVDLWIGRNKNCRTLTRVPFTQNNLQTSY</sequence>
<accession>A0A4Z2F6N2</accession>
<gene>
    <name evidence="3" type="primary">Mterf4</name>
    <name evidence="3" type="ORF">EYF80_053383</name>
</gene>
<dbReference type="Gene3D" id="1.25.70.10">
    <property type="entry name" value="Transcription termination factor 3, mitochondrial"/>
    <property type="match status" value="1"/>
</dbReference>
<organism evidence="3 4">
    <name type="scientific">Liparis tanakae</name>
    <name type="common">Tanaka's snailfish</name>
    <dbReference type="NCBI Taxonomy" id="230148"/>
    <lineage>
        <taxon>Eukaryota</taxon>
        <taxon>Metazoa</taxon>
        <taxon>Chordata</taxon>
        <taxon>Craniata</taxon>
        <taxon>Vertebrata</taxon>
        <taxon>Euteleostomi</taxon>
        <taxon>Actinopterygii</taxon>
        <taxon>Neopterygii</taxon>
        <taxon>Teleostei</taxon>
        <taxon>Neoteleostei</taxon>
        <taxon>Acanthomorphata</taxon>
        <taxon>Eupercaria</taxon>
        <taxon>Perciformes</taxon>
        <taxon>Cottioidei</taxon>
        <taxon>Cottales</taxon>
        <taxon>Liparidae</taxon>
        <taxon>Liparis</taxon>
    </lineage>
</organism>
<dbReference type="SMART" id="SM00733">
    <property type="entry name" value="Mterf"/>
    <property type="match status" value="2"/>
</dbReference>
<evidence type="ECO:0000256" key="2">
    <source>
        <dbReference type="ARBA" id="ARBA00022946"/>
    </source>
</evidence>
<dbReference type="InterPro" id="IPR003690">
    <property type="entry name" value="MTERF"/>
</dbReference>
<keyword evidence="4" id="KW-1185">Reference proteome</keyword>
<keyword evidence="2" id="KW-0809">Transit peptide</keyword>